<comment type="caution">
    <text evidence="1">The sequence shown here is derived from an EMBL/GenBank/DDBJ whole genome shotgun (WGS) entry which is preliminary data.</text>
</comment>
<evidence type="ECO:0000313" key="2">
    <source>
        <dbReference type="Proteomes" id="UP000789920"/>
    </source>
</evidence>
<evidence type="ECO:0000313" key="1">
    <source>
        <dbReference type="EMBL" id="CAG8787805.1"/>
    </source>
</evidence>
<dbReference type="EMBL" id="CAJVQC010049583">
    <property type="protein sequence ID" value="CAG8787805.1"/>
    <property type="molecule type" value="Genomic_DNA"/>
</dbReference>
<gene>
    <name evidence="1" type="ORF">RPERSI_LOCUS18599</name>
</gene>
<reference evidence="1" key="1">
    <citation type="submission" date="2021-06" db="EMBL/GenBank/DDBJ databases">
        <authorList>
            <person name="Kallberg Y."/>
            <person name="Tangrot J."/>
            <person name="Rosling A."/>
        </authorList>
    </citation>
    <scope>NUCLEOTIDE SEQUENCE</scope>
    <source>
        <strain evidence="1">MA461A</strain>
    </source>
</reference>
<proteinExistence type="predicted"/>
<sequence>NNVDNENLMLVDDETELLIAADPEQIEVERINEIDDIDIKKTNEASLINATNAEVSVLSPLLLSQNINYVLNSLKQSDKIVNSSSSKVTIRYELETLFSEKQADWKRRDFVKA</sequence>
<organism evidence="1 2">
    <name type="scientific">Racocetra persica</name>
    <dbReference type="NCBI Taxonomy" id="160502"/>
    <lineage>
        <taxon>Eukaryota</taxon>
        <taxon>Fungi</taxon>
        <taxon>Fungi incertae sedis</taxon>
        <taxon>Mucoromycota</taxon>
        <taxon>Glomeromycotina</taxon>
        <taxon>Glomeromycetes</taxon>
        <taxon>Diversisporales</taxon>
        <taxon>Gigasporaceae</taxon>
        <taxon>Racocetra</taxon>
    </lineage>
</organism>
<protein>
    <submittedName>
        <fullName evidence="1">34965_t:CDS:1</fullName>
    </submittedName>
</protein>
<dbReference type="Proteomes" id="UP000789920">
    <property type="component" value="Unassembled WGS sequence"/>
</dbReference>
<accession>A0ACA9RCW2</accession>
<keyword evidence="2" id="KW-1185">Reference proteome</keyword>
<feature type="non-terminal residue" evidence="1">
    <location>
        <position position="113"/>
    </location>
</feature>
<name>A0ACA9RCW2_9GLOM</name>
<feature type="non-terminal residue" evidence="1">
    <location>
        <position position="1"/>
    </location>
</feature>